<name>A0A7G5XMI1_9BACT</name>
<dbReference type="Proteomes" id="UP000515344">
    <property type="component" value="Chromosome"/>
</dbReference>
<gene>
    <name evidence="6" type="ORF">H4075_05125</name>
</gene>
<dbReference type="AlphaFoldDB" id="A0A7G5XMI1"/>
<dbReference type="Gene3D" id="3.50.50.60">
    <property type="entry name" value="FAD/NAD(P)-binding domain"/>
    <property type="match status" value="1"/>
</dbReference>
<keyword evidence="2" id="KW-0479">Metal-binding</keyword>
<dbReference type="GO" id="GO:0051539">
    <property type="term" value="F:4 iron, 4 sulfur cluster binding"/>
    <property type="evidence" value="ECO:0007669"/>
    <property type="project" value="UniProtKB-KW"/>
</dbReference>
<dbReference type="Pfam" id="PF12831">
    <property type="entry name" value="FAD_oxidored"/>
    <property type="match status" value="1"/>
</dbReference>
<dbReference type="InterPro" id="IPR039650">
    <property type="entry name" value="HdrA-like"/>
</dbReference>
<dbReference type="GO" id="GO:0046872">
    <property type="term" value="F:metal ion binding"/>
    <property type="evidence" value="ECO:0007669"/>
    <property type="project" value="UniProtKB-KW"/>
</dbReference>
<evidence type="ECO:0000313" key="7">
    <source>
        <dbReference type="Proteomes" id="UP000515344"/>
    </source>
</evidence>
<sequence length="605" mass="67179">MLVVGGGTAGTAAGIQSARLGVQTIIAEETNWLGGMISSAGVSAFDGNHNMPSGIWAEFREKIYQVYGGPKAVETGWVSNTLFEPHVADSIFKQMTAAEKELTVMHQLRFVKALTNGTTITGAEFINTKTEESITIHAKQIIDATELGDVMASANVPFDMGMEADSTTGENIGVPATNDIIQDITYTALLKDYGVGADCTLVKPANYNPMEFDGCCNEFCSDSTKLASNVTAAQLLDYGKLPNGKYMINWPGKGNDIYLNLIPLTYEQRQQEIKKAKEKTIRFVYFLQTQFGFKHLDFAANEFPTADQLPLIPYHREGRRLQGVVRFKVQHIAEPFKQSQALYRTGISVGDYPIDHHHRENTNAPQHLNFYPVPSYNIPLGALIPKQHNGLIVAEKGISVSNIVNGTTRLQPVVLLTGQAAGALAAVSVQQNKQPREISVRTVQEVLLKANAYIMPYFDVRSDHKHFDAVQRIGATGILKGKGEPYKWANRTWFYPDSIIASATFTNDYKEFVGMNLTSSTVTIADAVTTLTETAKQYPVLQKNNKWNFLNRSELQRQISDEWANWGFANFDPQRSITRLELAVLLDTVINPFQLKEVDHEGHYK</sequence>
<dbReference type="SUPFAM" id="SSF51905">
    <property type="entry name" value="FAD/NAD(P)-binding domain"/>
    <property type="match status" value="1"/>
</dbReference>
<evidence type="ECO:0000256" key="2">
    <source>
        <dbReference type="ARBA" id="ARBA00022723"/>
    </source>
</evidence>
<proteinExistence type="predicted"/>
<keyword evidence="5" id="KW-0411">Iron-sulfur</keyword>
<evidence type="ECO:0000313" key="6">
    <source>
        <dbReference type="EMBL" id="QNA46684.1"/>
    </source>
</evidence>
<protein>
    <submittedName>
        <fullName evidence="6">FAD-dependent oxidoreductase</fullName>
    </submittedName>
</protein>
<dbReference type="PANTHER" id="PTHR43498:SF1">
    <property type="entry name" value="COB--COM HETERODISULFIDE REDUCTASE IRON-SULFUR SUBUNIT A"/>
    <property type="match status" value="1"/>
</dbReference>
<organism evidence="6 7">
    <name type="scientific">Lacibacter sediminis</name>
    <dbReference type="NCBI Taxonomy" id="2760713"/>
    <lineage>
        <taxon>Bacteria</taxon>
        <taxon>Pseudomonadati</taxon>
        <taxon>Bacteroidota</taxon>
        <taxon>Chitinophagia</taxon>
        <taxon>Chitinophagales</taxon>
        <taxon>Chitinophagaceae</taxon>
        <taxon>Lacibacter</taxon>
    </lineage>
</organism>
<evidence type="ECO:0000256" key="3">
    <source>
        <dbReference type="ARBA" id="ARBA00023002"/>
    </source>
</evidence>
<dbReference type="GO" id="GO:0016491">
    <property type="term" value="F:oxidoreductase activity"/>
    <property type="evidence" value="ECO:0007669"/>
    <property type="project" value="UniProtKB-KW"/>
</dbReference>
<keyword evidence="7" id="KW-1185">Reference proteome</keyword>
<evidence type="ECO:0000256" key="5">
    <source>
        <dbReference type="ARBA" id="ARBA00023014"/>
    </source>
</evidence>
<dbReference type="InterPro" id="IPR036188">
    <property type="entry name" value="FAD/NAD-bd_sf"/>
</dbReference>
<dbReference type="PANTHER" id="PTHR43498">
    <property type="entry name" value="FERREDOXIN:COB-COM HETERODISULFIDE REDUCTASE SUBUNIT A"/>
    <property type="match status" value="1"/>
</dbReference>
<evidence type="ECO:0000256" key="4">
    <source>
        <dbReference type="ARBA" id="ARBA00023004"/>
    </source>
</evidence>
<keyword evidence="3" id="KW-0560">Oxidoreductase</keyword>
<reference evidence="7" key="1">
    <citation type="submission" date="2020-08" db="EMBL/GenBank/DDBJ databases">
        <title>Lacibacter sp. S13-6-6 genome sequencing.</title>
        <authorList>
            <person name="Jin L."/>
        </authorList>
    </citation>
    <scope>NUCLEOTIDE SEQUENCE [LARGE SCALE GENOMIC DNA]</scope>
    <source>
        <strain evidence="7">S13-6-6</strain>
    </source>
</reference>
<keyword evidence="1" id="KW-0004">4Fe-4S</keyword>
<accession>A0A7G5XMI1</accession>
<keyword evidence="4" id="KW-0408">Iron</keyword>
<dbReference type="EMBL" id="CP060007">
    <property type="protein sequence ID" value="QNA46684.1"/>
    <property type="molecule type" value="Genomic_DNA"/>
</dbReference>
<evidence type="ECO:0000256" key="1">
    <source>
        <dbReference type="ARBA" id="ARBA00022485"/>
    </source>
</evidence>
<dbReference type="KEGG" id="lacs:H4075_05125"/>